<accession>A0A7J7NSC2</accession>
<gene>
    <name evidence="9" type="ORF">GIB67_034385</name>
</gene>
<keyword evidence="6" id="KW-0445">Lipid transport</keyword>
<dbReference type="AlphaFoldDB" id="A0A7J7NSC2"/>
<feature type="chain" id="PRO_5029836440" description="MD-2-related lipid-recognition domain-containing protein" evidence="7">
    <location>
        <begin position="26"/>
        <end position="155"/>
    </location>
</feature>
<evidence type="ECO:0000256" key="7">
    <source>
        <dbReference type="SAM" id="SignalP"/>
    </source>
</evidence>
<comment type="similarity">
    <text evidence="2">Belongs to the NPC2 family.</text>
</comment>
<dbReference type="CDD" id="cd00917">
    <property type="entry name" value="PG-PI_TP"/>
    <property type="match status" value="1"/>
</dbReference>
<dbReference type="FunFam" id="2.60.40.770:FF:000002">
    <property type="entry name" value="putative phosphatidylglycerol/phosphatidylinositol transfer protein DDB_G0282179"/>
    <property type="match status" value="1"/>
</dbReference>
<dbReference type="OrthoDB" id="6409159at2759"/>
<dbReference type="InterPro" id="IPR033917">
    <property type="entry name" value="ML_PG-PI_TP"/>
</dbReference>
<dbReference type="GO" id="GO:0032934">
    <property type="term" value="F:sterol binding"/>
    <property type="evidence" value="ECO:0007669"/>
    <property type="project" value="InterPro"/>
</dbReference>
<name>A0A7J7NSC2_9MAGN</name>
<evidence type="ECO:0000256" key="4">
    <source>
        <dbReference type="ARBA" id="ARBA00022448"/>
    </source>
</evidence>
<dbReference type="InterPro" id="IPR039670">
    <property type="entry name" value="NPC2-like"/>
</dbReference>
<dbReference type="Pfam" id="PF02221">
    <property type="entry name" value="E1_DerP2_DerF2"/>
    <property type="match status" value="1"/>
</dbReference>
<dbReference type="SMART" id="SM00737">
    <property type="entry name" value="ML"/>
    <property type="match status" value="1"/>
</dbReference>
<protein>
    <recommendedName>
        <fullName evidence="8">MD-2-related lipid-recognition domain-containing protein</fullName>
    </recommendedName>
</protein>
<evidence type="ECO:0000256" key="6">
    <source>
        <dbReference type="ARBA" id="ARBA00023055"/>
    </source>
</evidence>
<evidence type="ECO:0000256" key="2">
    <source>
        <dbReference type="ARBA" id="ARBA00006370"/>
    </source>
</evidence>
<organism evidence="9 10">
    <name type="scientific">Kingdonia uniflora</name>
    <dbReference type="NCBI Taxonomy" id="39325"/>
    <lineage>
        <taxon>Eukaryota</taxon>
        <taxon>Viridiplantae</taxon>
        <taxon>Streptophyta</taxon>
        <taxon>Embryophyta</taxon>
        <taxon>Tracheophyta</taxon>
        <taxon>Spermatophyta</taxon>
        <taxon>Magnoliopsida</taxon>
        <taxon>Ranunculales</taxon>
        <taxon>Circaeasteraceae</taxon>
        <taxon>Kingdonia</taxon>
    </lineage>
</organism>
<keyword evidence="5 7" id="KW-0732">Signal</keyword>
<dbReference type="InterPro" id="IPR014756">
    <property type="entry name" value="Ig_E-set"/>
</dbReference>
<comment type="function">
    <text evidence="1">Catalyzes the intermembrane transfer of phosphatidylglycerol and phosphatidylinositol.</text>
</comment>
<evidence type="ECO:0000313" key="9">
    <source>
        <dbReference type="EMBL" id="KAF6169993.1"/>
    </source>
</evidence>
<keyword evidence="10" id="KW-1185">Reference proteome</keyword>
<feature type="signal peptide" evidence="7">
    <location>
        <begin position="1"/>
        <end position="25"/>
    </location>
</feature>
<evidence type="ECO:0000259" key="8">
    <source>
        <dbReference type="SMART" id="SM00737"/>
    </source>
</evidence>
<reference evidence="9 10" key="1">
    <citation type="journal article" date="2020" name="IScience">
        <title>Genome Sequencing of the Endangered Kingdonia uniflora (Circaeasteraceae, Ranunculales) Reveals Potential Mechanisms of Evolutionary Specialization.</title>
        <authorList>
            <person name="Sun Y."/>
            <person name="Deng T."/>
            <person name="Zhang A."/>
            <person name="Moore M.J."/>
            <person name="Landis J.B."/>
            <person name="Lin N."/>
            <person name="Zhang H."/>
            <person name="Zhang X."/>
            <person name="Huang J."/>
            <person name="Zhang X."/>
            <person name="Sun H."/>
            <person name="Wang H."/>
        </authorList>
    </citation>
    <scope>NUCLEOTIDE SEQUENCE [LARGE SCALE GENOMIC DNA]</scope>
    <source>
        <strain evidence="9">TB1705</strain>
        <tissue evidence="9">Leaf</tissue>
    </source>
</reference>
<dbReference type="GO" id="GO:0032366">
    <property type="term" value="P:intracellular sterol transport"/>
    <property type="evidence" value="ECO:0007669"/>
    <property type="project" value="InterPro"/>
</dbReference>
<dbReference type="PANTHER" id="PTHR11306:SF0">
    <property type="entry name" value="PHOSPHATIDYLGLYCEROL_PHOSPHATIDYLINOSITOL TRANSFER PROTEIN"/>
    <property type="match status" value="1"/>
</dbReference>
<evidence type="ECO:0000256" key="5">
    <source>
        <dbReference type="ARBA" id="ARBA00022729"/>
    </source>
</evidence>
<dbReference type="PANTHER" id="PTHR11306">
    <property type="entry name" value="NIEMANN PICK TYPE C2 PROTEIN NPC2-RELATED"/>
    <property type="match status" value="1"/>
</dbReference>
<evidence type="ECO:0000313" key="10">
    <source>
        <dbReference type="Proteomes" id="UP000541444"/>
    </source>
</evidence>
<comment type="caution">
    <text evidence="9">The sequence shown here is derived from an EMBL/GenBank/DDBJ whole genome shotgun (WGS) entry which is preliminary data.</text>
</comment>
<evidence type="ECO:0000256" key="3">
    <source>
        <dbReference type="ARBA" id="ARBA00011245"/>
    </source>
</evidence>
<keyword evidence="4" id="KW-0813">Transport</keyword>
<comment type="subunit">
    <text evidence="3">Monomer.</text>
</comment>
<sequence length="155" mass="16948">MATIKIDLILTLCFVAFLLAPPIQARKITYCDKKNNYAIKVKDVVISPDPVTRGKPTTFSIYASASESFSGGRVVIDVYYIGINVHTEKIDLCNETSCPVSSGDFVLSHVQTLPGITPPGSYTLKLRMEDGEGKQMTCVSFGFSIGGWWLPTSDM</sequence>
<dbReference type="InterPro" id="IPR003172">
    <property type="entry name" value="ML_dom"/>
</dbReference>
<dbReference type="Gene3D" id="2.60.40.770">
    <property type="match status" value="1"/>
</dbReference>
<evidence type="ECO:0000256" key="1">
    <source>
        <dbReference type="ARBA" id="ARBA00002053"/>
    </source>
</evidence>
<dbReference type="SUPFAM" id="SSF81296">
    <property type="entry name" value="E set domains"/>
    <property type="match status" value="1"/>
</dbReference>
<proteinExistence type="inferred from homology"/>
<dbReference type="EMBL" id="JACGCM010000622">
    <property type="protein sequence ID" value="KAF6169993.1"/>
    <property type="molecule type" value="Genomic_DNA"/>
</dbReference>
<dbReference type="Proteomes" id="UP000541444">
    <property type="component" value="Unassembled WGS sequence"/>
</dbReference>
<feature type="domain" description="MD-2-related lipid-recognition" evidence="8">
    <location>
        <begin position="28"/>
        <end position="143"/>
    </location>
</feature>